<evidence type="ECO:0000259" key="1">
    <source>
        <dbReference type="Pfam" id="PF13354"/>
    </source>
</evidence>
<dbReference type="EC" id="3.5.2.6" evidence="2"/>
<protein>
    <submittedName>
        <fullName evidence="2">Beta-lactamase</fullName>
        <ecNumber evidence="2">3.5.2.6</ecNumber>
    </submittedName>
</protein>
<name>A0A6J4HPP7_9CHLR</name>
<gene>
    <name evidence="2" type="ORF">AVDCRST_MAG77-819</name>
</gene>
<dbReference type="GO" id="GO:0008800">
    <property type="term" value="F:beta-lactamase activity"/>
    <property type="evidence" value="ECO:0007669"/>
    <property type="project" value="UniProtKB-EC"/>
</dbReference>
<dbReference type="GO" id="GO:0046677">
    <property type="term" value="P:response to antibiotic"/>
    <property type="evidence" value="ECO:0007669"/>
    <property type="project" value="InterPro"/>
</dbReference>
<organism evidence="2">
    <name type="scientific">uncultured Chloroflexota bacterium</name>
    <dbReference type="NCBI Taxonomy" id="166587"/>
    <lineage>
        <taxon>Bacteria</taxon>
        <taxon>Bacillati</taxon>
        <taxon>Chloroflexota</taxon>
        <taxon>environmental samples</taxon>
    </lineage>
</organism>
<dbReference type="InterPro" id="IPR000871">
    <property type="entry name" value="Beta-lactam_class-A"/>
</dbReference>
<dbReference type="PANTHER" id="PTHR35333:SF3">
    <property type="entry name" value="BETA-LACTAMASE-TYPE TRANSPEPTIDASE FOLD CONTAINING PROTEIN"/>
    <property type="match status" value="1"/>
</dbReference>
<keyword evidence="2" id="KW-0378">Hydrolase</keyword>
<dbReference type="InterPro" id="IPR045155">
    <property type="entry name" value="Beta-lactam_cat"/>
</dbReference>
<dbReference type="PANTHER" id="PTHR35333">
    <property type="entry name" value="BETA-LACTAMASE"/>
    <property type="match status" value="1"/>
</dbReference>
<dbReference type="SUPFAM" id="SSF56601">
    <property type="entry name" value="beta-lactamase/transpeptidase-like"/>
    <property type="match status" value="1"/>
</dbReference>
<feature type="domain" description="Beta-lactamase class A catalytic" evidence="1">
    <location>
        <begin position="30"/>
        <end position="242"/>
    </location>
</feature>
<evidence type="ECO:0000313" key="2">
    <source>
        <dbReference type="EMBL" id="CAA9227600.1"/>
    </source>
</evidence>
<reference evidence="2" key="1">
    <citation type="submission" date="2020-02" db="EMBL/GenBank/DDBJ databases">
        <authorList>
            <person name="Meier V. D."/>
        </authorList>
    </citation>
    <scope>NUCLEOTIDE SEQUENCE</scope>
    <source>
        <strain evidence="2">AVDCRST_MAG77</strain>
    </source>
</reference>
<dbReference type="Pfam" id="PF13354">
    <property type="entry name" value="Beta-lactamase2"/>
    <property type="match status" value="1"/>
</dbReference>
<proteinExistence type="predicted"/>
<sequence>MPTTASDSWLPALRRRLHRLCPPCAGTFSYYVKDLRSGMALGIREDDAFPAASVIKVPVLLAALDLVRCGGVSLDDRLRLTAQHKTGGSGIFQHFAEGSEITLGDACTAMIALSDNTATNMVLDVTTVPGVNALLDSLGCARTRLHRYIGKPEMPGPAGPSQAVPTEIGTLLELLARREILTPALCGWALVALRRQTVRSMAPRLLPEGTRMAHKTGSLDGVRHDVGLLWLPNREPADAVAIADGGEEEEDELPNGEPAVFVAMSRGVRDLRWTVENRAEVTIGRAARAVYDALALV</sequence>
<dbReference type="InterPro" id="IPR012338">
    <property type="entry name" value="Beta-lactam/transpept-like"/>
</dbReference>
<dbReference type="EMBL" id="CADCTC010000054">
    <property type="protein sequence ID" value="CAA9227600.1"/>
    <property type="molecule type" value="Genomic_DNA"/>
</dbReference>
<dbReference type="GO" id="GO:0030655">
    <property type="term" value="P:beta-lactam antibiotic catabolic process"/>
    <property type="evidence" value="ECO:0007669"/>
    <property type="project" value="InterPro"/>
</dbReference>
<dbReference type="Gene3D" id="3.40.710.10">
    <property type="entry name" value="DD-peptidase/beta-lactamase superfamily"/>
    <property type="match status" value="1"/>
</dbReference>
<accession>A0A6J4HPP7</accession>
<dbReference type="AlphaFoldDB" id="A0A6J4HPP7"/>